<dbReference type="EMBL" id="CP051774">
    <property type="protein sequence ID" value="QJE98275.1"/>
    <property type="molecule type" value="Genomic_DNA"/>
</dbReference>
<keyword evidence="1" id="KW-0732">Signal</keyword>
<reference evidence="3 4" key="1">
    <citation type="submission" date="2020-04" db="EMBL/GenBank/DDBJ databases">
        <title>Luteolibacter sp. G-1-1-1 isolated from soil.</title>
        <authorList>
            <person name="Dahal R.H."/>
        </authorList>
    </citation>
    <scope>NUCLEOTIDE SEQUENCE [LARGE SCALE GENOMIC DNA]</scope>
    <source>
        <strain evidence="3 4">G-1-1-1</strain>
    </source>
</reference>
<feature type="chain" id="PRO_5032538514" description="Soluble ligand binding domain-containing protein" evidence="1">
    <location>
        <begin position="18"/>
        <end position="106"/>
    </location>
</feature>
<name>A0A858RNG7_9BACT</name>
<dbReference type="InterPro" id="IPR019554">
    <property type="entry name" value="Soluble_ligand-bd"/>
</dbReference>
<evidence type="ECO:0000313" key="3">
    <source>
        <dbReference type="EMBL" id="QJE98275.1"/>
    </source>
</evidence>
<sequence length="106" mass="11697">MKALIAFSLLALAPLHAEESKQETEPRVTVGGQVRAPGPVKFEKNLTLFEAIQAARGATEFGAQNRVKIHRDGKTTTYDMRDDKQKLTPLEKGDIVEVPQKNIIGK</sequence>
<evidence type="ECO:0000313" key="4">
    <source>
        <dbReference type="Proteomes" id="UP000501812"/>
    </source>
</evidence>
<dbReference type="Proteomes" id="UP000501812">
    <property type="component" value="Chromosome"/>
</dbReference>
<dbReference type="Pfam" id="PF10531">
    <property type="entry name" value="SLBB"/>
    <property type="match status" value="1"/>
</dbReference>
<feature type="signal peptide" evidence="1">
    <location>
        <begin position="1"/>
        <end position="17"/>
    </location>
</feature>
<organism evidence="3 4">
    <name type="scientific">Luteolibacter luteus</name>
    <dbReference type="NCBI Taxonomy" id="2728835"/>
    <lineage>
        <taxon>Bacteria</taxon>
        <taxon>Pseudomonadati</taxon>
        <taxon>Verrucomicrobiota</taxon>
        <taxon>Verrucomicrobiia</taxon>
        <taxon>Verrucomicrobiales</taxon>
        <taxon>Verrucomicrobiaceae</taxon>
        <taxon>Luteolibacter</taxon>
    </lineage>
</organism>
<evidence type="ECO:0000259" key="2">
    <source>
        <dbReference type="Pfam" id="PF10531"/>
    </source>
</evidence>
<dbReference type="Gene3D" id="3.10.560.10">
    <property type="entry name" value="Outer membrane lipoprotein wza domain like"/>
    <property type="match status" value="1"/>
</dbReference>
<accession>A0A858RNG7</accession>
<dbReference type="KEGG" id="luo:HHL09_21655"/>
<feature type="domain" description="Soluble ligand binding" evidence="2">
    <location>
        <begin position="27"/>
        <end position="75"/>
    </location>
</feature>
<dbReference type="RefSeq" id="WP_169456734.1">
    <property type="nucleotide sequence ID" value="NZ_CP051774.1"/>
</dbReference>
<keyword evidence="4" id="KW-1185">Reference proteome</keyword>
<gene>
    <name evidence="3" type="ORF">HHL09_21655</name>
</gene>
<protein>
    <recommendedName>
        <fullName evidence="2">Soluble ligand binding domain-containing protein</fullName>
    </recommendedName>
</protein>
<proteinExistence type="predicted"/>
<evidence type="ECO:0000256" key="1">
    <source>
        <dbReference type="SAM" id="SignalP"/>
    </source>
</evidence>
<dbReference type="AlphaFoldDB" id="A0A858RNG7"/>